<evidence type="ECO:0000313" key="4">
    <source>
        <dbReference type="Proteomes" id="UP000253919"/>
    </source>
</evidence>
<dbReference type="InterPro" id="IPR013783">
    <property type="entry name" value="Ig-like_fold"/>
</dbReference>
<dbReference type="AlphaFoldDB" id="A0A369QLI7"/>
<dbReference type="InterPro" id="IPR000601">
    <property type="entry name" value="PKD_dom"/>
</dbReference>
<dbReference type="Pfam" id="PF13585">
    <property type="entry name" value="CHU_C"/>
    <property type="match status" value="1"/>
</dbReference>
<dbReference type="InterPro" id="IPR026341">
    <property type="entry name" value="T9SS_type_B"/>
</dbReference>
<evidence type="ECO:0000256" key="1">
    <source>
        <dbReference type="SAM" id="SignalP"/>
    </source>
</evidence>
<feature type="domain" description="PKD" evidence="2">
    <location>
        <begin position="1133"/>
        <end position="1164"/>
    </location>
</feature>
<feature type="signal peptide" evidence="1">
    <location>
        <begin position="1"/>
        <end position="26"/>
    </location>
</feature>
<proteinExistence type="predicted"/>
<dbReference type="Pfam" id="PF25778">
    <property type="entry name" value="DUF7948"/>
    <property type="match status" value="1"/>
</dbReference>
<dbReference type="InterPro" id="IPR022409">
    <property type="entry name" value="PKD/Chitinase_dom"/>
</dbReference>
<dbReference type="PANTHER" id="PTHR35580">
    <property type="entry name" value="CELL SURFACE GLYCOPROTEIN (S-LAYER PROTEIN)-LIKE PROTEIN"/>
    <property type="match status" value="1"/>
</dbReference>
<keyword evidence="4" id="KW-1185">Reference proteome</keyword>
<evidence type="ECO:0000313" key="3">
    <source>
        <dbReference type="EMBL" id="RDC65781.1"/>
    </source>
</evidence>
<dbReference type="EMBL" id="QASA01000001">
    <property type="protein sequence ID" value="RDC65781.1"/>
    <property type="molecule type" value="Genomic_DNA"/>
</dbReference>
<protein>
    <recommendedName>
        <fullName evidence="2">PKD domain-containing protein</fullName>
    </recommendedName>
</protein>
<dbReference type="Pfam" id="PF18911">
    <property type="entry name" value="PKD_4"/>
    <property type="match status" value="1"/>
</dbReference>
<dbReference type="InterPro" id="IPR052918">
    <property type="entry name" value="Motility_Chemotaxis_Reg"/>
</dbReference>
<feature type="chain" id="PRO_5016654242" description="PKD domain-containing protein" evidence="1">
    <location>
        <begin position="27"/>
        <end position="1263"/>
    </location>
</feature>
<dbReference type="SUPFAM" id="SSF49299">
    <property type="entry name" value="PKD domain"/>
    <property type="match status" value="1"/>
</dbReference>
<dbReference type="Gene3D" id="2.60.40.10">
    <property type="entry name" value="Immunoglobulins"/>
    <property type="match status" value="1"/>
</dbReference>
<dbReference type="InterPro" id="IPR035986">
    <property type="entry name" value="PKD_dom_sf"/>
</dbReference>
<evidence type="ECO:0000259" key="2">
    <source>
        <dbReference type="PROSITE" id="PS50093"/>
    </source>
</evidence>
<sequence length="1263" mass="133686">MSMKQFLPLFSKLLIGCLSIISVAQAQTAKPSSMPARISSQPAADKSLQFIQNKNQWPASVRFAADLPDGRLFLQDASFVYNFLDGSKIPNHHSDQTVPVRNASLPFKIKGHSYQVTFLNAAKNTVKVNGSDLRPGLRNYYLGNDPKKWASGVKSYGEVNYQNLYANVAMRLYQKEAHLKYEFLLKPNTDPKQIKLQYDGAAIALQSNGDLKITTSVNTVIERKPVAYQTINGQLREVPCRFKLDGKVLSFDFPAGYAANVPLLIDPELVFSSFSGSIADNWGFTATYDNDGNIYSGGATTAVGFPATAGAYDIEWNGNAETSPQVNGGWDIAILKYNPTASGPASLIYATYLGGSRTDLPSSLVVNSKNELMILGTTSSEDYPVTAGAVNSTFIGDLSINADGNRSSTHPLPGVGYGLGSDLIISRLSADGSALLASTFMGGSRNEGLLDLESPLTHNYGDQFRSDIITDDADNVYVVSSTASADFPVKNGFQNQSGGGATDAVIFKLDANLSTIAWSSYLGGSGTDAAYSIQLEAATNSIFICGGTSSTTLPGVTGAYRPEYLGGAADGFVAKISNDGQQLQRVSYLGTSSFDQAYFVQLDGTGNVYLLGQTRGNYPITRGVYTVANGRQFIQKLNNNLSASILSTVFGSNDNPVVTNISPTAFLVDDCNRLYVCGWGGDVNANRPYNNGTTQGLPVTANAQQATTDGQDFYLMLLSSDASALEYATFIGGTGERGEHVDGGTSRFDKRGFVYQAVCGGCGRSSLFPTTPNAWSAVNPSNNCNNAAFKFDFNIVTARAGDNESVCVTAAPIQLTGFSPEGGTWSGPGVTADGKFTPSPNLIGVQTLSYTVANGSCKSIATKTITVEAGPAITFTSLPPVICLPNGAIPLVGSVAGGVFSGPGVTGDVFDPAVAGVGTHIITYISANGPDCPSISQQQVVVHQTPAVVAGPDERICAGSSPIQLTDFSPAGGTWSGTGVSTSGLFTPTADMSGTYTLNYTVVINNCSATAVKIITIDPTARFVQGPDQVVCADTAPFQITDEVPPGGTWSGNGVSPNGLFTPGSQVIGTNVLTYSLTLGACIGTTTKTITVAPVPTIIASAEPTECGSATELRGYAPFTAKFMNTTTGGTGYLWDFGDGATSNEPVPNHIYTQEGTFKISLTVYFGDNCQITQEIISVITDKKQLIPNVFTPNGDGKNDTFVPGITCLPTDLKVFNRWGQVVYDQKNYQNTWDGKDLPEGIYYYQLTNTKGSNWKGWVEIVR</sequence>
<organism evidence="3 4">
    <name type="scientific">Adhaeribacter pallidiroseus</name>
    <dbReference type="NCBI Taxonomy" id="2072847"/>
    <lineage>
        <taxon>Bacteria</taxon>
        <taxon>Pseudomonadati</taxon>
        <taxon>Bacteroidota</taxon>
        <taxon>Cytophagia</taxon>
        <taxon>Cytophagales</taxon>
        <taxon>Hymenobacteraceae</taxon>
        <taxon>Adhaeribacter</taxon>
    </lineage>
</organism>
<dbReference type="InterPro" id="IPR057708">
    <property type="entry name" value="DUF7948"/>
</dbReference>
<dbReference type="Proteomes" id="UP000253919">
    <property type="component" value="Unassembled WGS sequence"/>
</dbReference>
<dbReference type="PANTHER" id="PTHR35580:SF1">
    <property type="entry name" value="PHYTASE-LIKE DOMAIN-CONTAINING PROTEIN"/>
    <property type="match status" value="1"/>
</dbReference>
<dbReference type="CDD" id="cd00146">
    <property type="entry name" value="PKD"/>
    <property type="match status" value="1"/>
</dbReference>
<accession>A0A369QLI7</accession>
<dbReference type="SMART" id="SM00089">
    <property type="entry name" value="PKD"/>
    <property type="match status" value="2"/>
</dbReference>
<reference evidence="3 4" key="1">
    <citation type="submission" date="2018-04" db="EMBL/GenBank/DDBJ databases">
        <title>Adhaeribacter sp. HMF7616 genome sequencing and assembly.</title>
        <authorList>
            <person name="Kang H."/>
            <person name="Kang J."/>
            <person name="Cha I."/>
            <person name="Kim H."/>
            <person name="Joh K."/>
        </authorList>
    </citation>
    <scope>NUCLEOTIDE SEQUENCE [LARGE SCALE GENOMIC DNA]</scope>
    <source>
        <strain evidence="3 4">HMF7616</strain>
    </source>
</reference>
<dbReference type="NCBIfam" id="TIGR04131">
    <property type="entry name" value="Bac_Flav_CTERM"/>
    <property type="match status" value="1"/>
</dbReference>
<dbReference type="PROSITE" id="PS50093">
    <property type="entry name" value="PKD"/>
    <property type="match status" value="1"/>
</dbReference>
<keyword evidence="1" id="KW-0732">Signal</keyword>
<name>A0A369QLI7_9BACT</name>
<gene>
    <name evidence="3" type="ORF">AHMF7616_04411</name>
</gene>
<comment type="caution">
    <text evidence="3">The sequence shown here is derived from an EMBL/GenBank/DDBJ whole genome shotgun (WGS) entry which is preliminary data.</text>
</comment>